<dbReference type="Pfam" id="PF08842">
    <property type="entry name" value="Mfa2"/>
    <property type="match status" value="1"/>
</dbReference>
<dbReference type="InterPro" id="IPR014941">
    <property type="entry name" value="FimB/Mfa2/Mfa3"/>
</dbReference>
<dbReference type="Gene3D" id="2.60.40.2100">
    <property type="match status" value="1"/>
</dbReference>
<accession>A0A840CZM8</accession>
<dbReference type="AlphaFoldDB" id="A0A840CZM8"/>
<evidence type="ECO:0000256" key="2">
    <source>
        <dbReference type="ARBA" id="ARBA00007248"/>
    </source>
</evidence>
<name>A0A840CZM8_9BACE</name>
<keyword evidence="3" id="KW-0732">Signal</keyword>
<keyword evidence="5" id="KW-0564">Palmitate</keyword>
<comment type="subcellular location">
    <subcellularLocation>
        <location evidence="1">Cell outer membrane</location>
    </subcellularLocation>
</comment>
<keyword evidence="7" id="KW-0449">Lipoprotein</keyword>
<evidence type="ECO:0008006" key="10">
    <source>
        <dbReference type="Google" id="ProtNLM"/>
    </source>
</evidence>
<evidence type="ECO:0000256" key="4">
    <source>
        <dbReference type="ARBA" id="ARBA00023136"/>
    </source>
</evidence>
<dbReference type="GO" id="GO:0009279">
    <property type="term" value="C:cell outer membrane"/>
    <property type="evidence" value="ECO:0007669"/>
    <property type="project" value="UniProtKB-SubCell"/>
</dbReference>
<protein>
    <recommendedName>
        <fullName evidence="10">FimB/Mfa2 family fimbrial subunit</fullName>
    </recommendedName>
</protein>
<evidence type="ECO:0000256" key="6">
    <source>
        <dbReference type="ARBA" id="ARBA00023237"/>
    </source>
</evidence>
<evidence type="ECO:0000256" key="3">
    <source>
        <dbReference type="ARBA" id="ARBA00022729"/>
    </source>
</evidence>
<reference evidence="8" key="1">
    <citation type="submission" date="2020-08" db="EMBL/GenBank/DDBJ databases">
        <title>Genomic Encyclopedia of Type Strains, Phase IV (KMG-IV): sequencing the most valuable type-strain genomes for metagenomic binning, comparative biology and taxonomic classification.</title>
        <authorList>
            <person name="Goeker M."/>
        </authorList>
    </citation>
    <scope>NUCLEOTIDE SEQUENCE [LARGE SCALE GENOMIC DNA]</scope>
    <source>
        <strain evidence="8">DSM 105720</strain>
    </source>
</reference>
<dbReference type="Proteomes" id="UP000560658">
    <property type="component" value="Unassembled WGS sequence"/>
</dbReference>
<organism evidence="8 9">
    <name type="scientific">Bacteroides reticulotermitis</name>
    <dbReference type="NCBI Taxonomy" id="1133319"/>
    <lineage>
        <taxon>Bacteria</taxon>
        <taxon>Pseudomonadati</taxon>
        <taxon>Bacteroidota</taxon>
        <taxon>Bacteroidia</taxon>
        <taxon>Bacteroidales</taxon>
        <taxon>Bacteroidaceae</taxon>
        <taxon>Bacteroides</taxon>
    </lineage>
</organism>
<gene>
    <name evidence="8" type="ORF">GGR06_001360</name>
</gene>
<keyword evidence="9" id="KW-1185">Reference proteome</keyword>
<evidence type="ECO:0000256" key="5">
    <source>
        <dbReference type="ARBA" id="ARBA00023139"/>
    </source>
</evidence>
<comment type="caution">
    <text evidence="8">The sequence shown here is derived from an EMBL/GenBank/DDBJ whole genome shotgun (WGS) entry which is preliminary data.</text>
</comment>
<keyword evidence="6" id="KW-0998">Cell outer membrane</keyword>
<evidence type="ECO:0000313" key="9">
    <source>
        <dbReference type="Proteomes" id="UP000560658"/>
    </source>
</evidence>
<evidence type="ECO:0000256" key="1">
    <source>
        <dbReference type="ARBA" id="ARBA00004442"/>
    </source>
</evidence>
<evidence type="ECO:0000256" key="7">
    <source>
        <dbReference type="ARBA" id="ARBA00023288"/>
    </source>
</evidence>
<keyword evidence="4" id="KW-0472">Membrane</keyword>
<comment type="similarity">
    <text evidence="2">Belongs to the bacteroidetes fimbrillin superfamily. FimB/Mfa2 family.</text>
</comment>
<dbReference type="EMBL" id="JACIER010000004">
    <property type="protein sequence ID" value="MBB4043578.1"/>
    <property type="molecule type" value="Genomic_DNA"/>
</dbReference>
<proteinExistence type="inferred from homology"/>
<evidence type="ECO:0000313" key="8">
    <source>
        <dbReference type="EMBL" id="MBB4043578.1"/>
    </source>
</evidence>
<dbReference type="RefSeq" id="WP_044161936.1">
    <property type="nucleotide sequence ID" value="NZ_JACIER010000004.1"/>
</dbReference>
<dbReference type="Gene3D" id="2.60.40.2090">
    <property type="match status" value="1"/>
</dbReference>
<sequence length="310" mass="35030">MNFRYSFILVMTLIVLFLFWGCIKDDYADCTQGIRVSFYSQNPCQAERSYPEQIKDLTLFVFDKNEVLVSYKQVNAVELQKDFSQLIETESGMYSVLAWAGLAPDLYEMVGPQVGTTQKQTLLFRLKRASEIASSITDTRLYFGESTLAYVPNAGEKGTIYEDVSVNMQEVTNRLEVSIEGLPNVQDYEVVIESNNGAMNINGTIATDELITHTSESTDESGVLHARFTLLKLATGYTHTIVVRDKPHGTELYRGSLLGTLLLKNPSVNLDCDHDFTIKFTTKDQCSCGTYTIMEVWVNNWLVHSYETEM</sequence>